<feature type="transmembrane region" description="Helical" evidence="2">
    <location>
        <begin position="73"/>
        <end position="94"/>
    </location>
</feature>
<dbReference type="Proteomes" id="UP000054387">
    <property type="component" value="Unassembled WGS sequence"/>
</dbReference>
<dbReference type="STRING" id="1514971.AUR64_14890"/>
<name>A0A0W1R6Q5_9EURY</name>
<keyword evidence="2" id="KW-0812">Transmembrane</keyword>
<dbReference type="AlphaFoldDB" id="A0A0W1R6Q5"/>
<organism evidence="3 4">
    <name type="scientific">Haloprofundus marisrubri</name>
    <dbReference type="NCBI Taxonomy" id="1514971"/>
    <lineage>
        <taxon>Archaea</taxon>
        <taxon>Methanobacteriati</taxon>
        <taxon>Methanobacteriota</taxon>
        <taxon>Stenosarchaea group</taxon>
        <taxon>Halobacteria</taxon>
        <taxon>Halobacteriales</taxon>
        <taxon>Haloferacaceae</taxon>
        <taxon>Haloprofundus</taxon>
    </lineage>
</organism>
<accession>A0A0W1R6Q5</accession>
<reference evidence="3 4" key="1">
    <citation type="submission" date="2015-12" db="EMBL/GenBank/DDBJ databases">
        <title>Haloprofundus marisrubri gen. nov., sp. nov., an extremely halophilic archaeon isolated from the Discovery deep brine-seawater interface in the Red Sea.</title>
        <authorList>
            <person name="Zhang G."/>
            <person name="Stingl U."/>
            <person name="Rashid M."/>
        </authorList>
    </citation>
    <scope>NUCLEOTIDE SEQUENCE [LARGE SCALE GENOMIC DNA]</scope>
    <source>
        <strain evidence="3 4">SB9</strain>
    </source>
</reference>
<feature type="transmembrane region" description="Helical" evidence="2">
    <location>
        <begin position="148"/>
        <end position="171"/>
    </location>
</feature>
<evidence type="ECO:0000313" key="4">
    <source>
        <dbReference type="Proteomes" id="UP000054387"/>
    </source>
</evidence>
<feature type="transmembrane region" description="Helical" evidence="2">
    <location>
        <begin position="231"/>
        <end position="250"/>
    </location>
</feature>
<keyword evidence="2" id="KW-0472">Membrane</keyword>
<keyword evidence="2" id="KW-1133">Transmembrane helix</keyword>
<gene>
    <name evidence="3" type="ORF">AUR64_14890</name>
</gene>
<evidence type="ECO:0000256" key="2">
    <source>
        <dbReference type="SAM" id="Phobius"/>
    </source>
</evidence>
<evidence type="ECO:0000313" key="3">
    <source>
        <dbReference type="EMBL" id="KTG09082.1"/>
    </source>
</evidence>
<keyword evidence="4" id="KW-1185">Reference proteome</keyword>
<evidence type="ECO:0000256" key="1">
    <source>
        <dbReference type="SAM" id="MobiDB-lite"/>
    </source>
</evidence>
<dbReference type="RefSeq" id="WP_058582235.1">
    <property type="nucleotide sequence ID" value="NZ_LOPU01000029.1"/>
</dbReference>
<feature type="region of interest" description="Disordered" evidence="1">
    <location>
        <begin position="1"/>
        <end position="24"/>
    </location>
</feature>
<feature type="transmembrane region" description="Helical" evidence="2">
    <location>
        <begin position="115"/>
        <end position="136"/>
    </location>
</feature>
<feature type="transmembrane region" description="Helical" evidence="2">
    <location>
        <begin position="37"/>
        <end position="61"/>
    </location>
</feature>
<proteinExistence type="predicted"/>
<protein>
    <submittedName>
        <fullName evidence="3">Uncharacterized protein</fullName>
    </submittedName>
</protein>
<sequence>MELRDEESQTVTSGRTSNRPQPRRATRPTFTWVVSPWMWAVTGVLLTLLFVEMAFIGVVVYGVSVRSTLSSVAADPVVVLATLLCARFLAFRLFQWRRDHLADTGELWVRDSGSAGALVTVASFSLVGLVPTAALFPFVSVHISDHMTILSAAVAVITVPACYLLLIHYLGELSAADRYRRRYRVSPSSWHYLWTLPAVVFAWMVVSGTVLTVSGDAVGLSTVGQVHVSGWVVGYLALCAPTLVALLYSLRRLSSVLLSPLPRR</sequence>
<feature type="compositionally biased region" description="Polar residues" evidence="1">
    <location>
        <begin position="9"/>
        <end position="20"/>
    </location>
</feature>
<dbReference type="EMBL" id="LOPU01000029">
    <property type="protein sequence ID" value="KTG09082.1"/>
    <property type="molecule type" value="Genomic_DNA"/>
</dbReference>
<feature type="transmembrane region" description="Helical" evidence="2">
    <location>
        <begin position="192"/>
        <end position="211"/>
    </location>
</feature>
<comment type="caution">
    <text evidence="3">The sequence shown here is derived from an EMBL/GenBank/DDBJ whole genome shotgun (WGS) entry which is preliminary data.</text>
</comment>